<dbReference type="AlphaFoldDB" id="A0A0A9CT70"/>
<protein>
    <submittedName>
        <fullName evidence="1">Uncharacterized protein</fullName>
    </submittedName>
</protein>
<evidence type="ECO:0000313" key="1">
    <source>
        <dbReference type="EMBL" id="JAD74692.1"/>
    </source>
</evidence>
<accession>A0A0A9CT70</accession>
<sequence length="131" mass="15152">MPLGTKNKDADGPVKDLGHPASVVDLVTSVLQIFYLSHGDKHGEEEEVVEADYEQHIGLKPLMVRRLVKVVNPMFLLLCINHFIDNWCSCSEFSPFYWHIQISDHIVLQESKKKFTFQLMYCEHRPLLHSC</sequence>
<organism evidence="1">
    <name type="scientific">Arundo donax</name>
    <name type="common">Giant reed</name>
    <name type="synonym">Donax arundinaceus</name>
    <dbReference type="NCBI Taxonomy" id="35708"/>
    <lineage>
        <taxon>Eukaryota</taxon>
        <taxon>Viridiplantae</taxon>
        <taxon>Streptophyta</taxon>
        <taxon>Embryophyta</taxon>
        <taxon>Tracheophyta</taxon>
        <taxon>Spermatophyta</taxon>
        <taxon>Magnoliopsida</taxon>
        <taxon>Liliopsida</taxon>
        <taxon>Poales</taxon>
        <taxon>Poaceae</taxon>
        <taxon>PACMAD clade</taxon>
        <taxon>Arundinoideae</taxon>
        <taxon>Arundineae</taxon>
        <taxon>Arundo</taxon>
    </lineage>
</organism>
<dbReference type="EMBL" id="GBRH01223203">
    <property type="protein sequence ID" value="JAD74692.1"/>
    <property type="molecule type" value="Transcribed_RNA"/>
</dbReference>
<reference evidence="1" key="2">
    <citation type="journal article" date="2015" name="Data Brief">
        <title>Shoot transcriptome of the giant reed, Arundo donax.</title>
        <authorList>
            <person name="Barrero R.A."/>
            <person name="Guerrero F.D."/>
            <person name="Moolhuijzen P."/>
            <person name="Goolsby J.A."/>
            <person name="Tidwell J."/>
            <person name="Bellgard S.E."/>
            <person name="Bellgard M.I."/>
        </authorList>
    </citation>
    <scope>NUCLEOTIDE SEQUENCE</scope>
    <source>
        <tissue evidence="1">Shoot tissue taken approximately 20 cm above the soil surface</tissue>
    </source>
</reference>
<name>A0A0A9CT70_ARUDO</name>
<reference evidence="1" key="1">
    <citation type="submission" date="2014-09" db="EMBL/GenBank/DDBJ databases">
        <authorList>
            <person name="Magalhaes I.L.F."/>
            <person name="Oliveira U."/>
            <person name="Santos F.R."/>
            <person name="Vidigal T.H.D.A."/>
            <person name="Brescovit A.D."/>
            <person name="Santos A.J."/>
        </authorList>
    </citation>
    <scope>NUCLEOTIDE SEQUENCE</scope>
    <source>
        <tissue evidence="1">Shoot tissue taken approximately 20 cm above the soil surface</tissue>
    </source>
</reference>
<proteinExistence type="predicted"/>